<evidence type="ECO:0000256" key="4">
    <source>
        <dbReference type="RuleBase" id="RU361161"/>
    </source>
</evidence>
<keyword evidence="4" id="KW-0326">Glycosidase</keyword>
<organism evidence="6 7">
    <name type="scientific">Flavobacterium soyangense</name>
    <dbReference type="NCBI Taxonomy" id="2023265"/>
    <lineage>
        <taxon>Bacteria</taxon>
        <taxon>Pseudomonadati</taxon>
        <taxon>Bacteroidota</taxon>
        <taxon>Flavobacteriia</taxon>
        <taxon>Flavobacteriales</taxon>
        <taxon>Flavobacteriaceae</taxon>
        <taxon>Flavobacterium</taxon>
    </lineage>
</organism>
<dbReference type="SUPFAM" id="SSF51445">
    <property type="entry name" value="(Trans)glycosidases"/>
    <property type="match status" value="1"/>
</dbReference>
<dbReference type="InterPro" id="IPR013783">
    <property type="entry name" value="Ig-like_fold"/>
</dbReference>
<accession>A0A930U9A3</accession>
<dbReference type="InterPro" id="IPR019800">
    <property type="entry name" value="Glyco_hydro_3_AS"/>
</dbReference>
<dbReference type="Pfam" id="PF14310">
    <property type="entry name" value="Fn3-like"/>
    <property type="match status" value="1"/>
</dbReference>
<dbReference type="InterPro" id="IPR050288">
    <property type="entry name" value="Cellulose_deg_GH3"/>
</dbReference>
<reference evidence="6" key="1">
    <citation type="submission" date="2020-11" db="EMBL/GenBank/DDBJ databases">
        <title>Genome of Flavobacterium soyangense.</title>
        <authorList>
            <person name="Liu Q."/>
            <person name="Xin Y.-H."/>
        </authorList>
    </citation>
    <scope>NUCLEOTIDE SEQUENCE</scope>
    <source>
        <strain evidence="6">CGMCC 1.13493</strain>
    </source>
</reference>
<dbReference type="InterPro" id="IPR017853">
    <property type="entry name" value="GH"/>
</dbReference>
<evidence type="ECO:0000256" key="3">
    <source>
        <dbReference type="ARBA" id="ARBA00023277"/>
    </source>
</evidence>
<dbReference type="InterPro" id="IPR001764">
    <property type="entry name" value="Glyco_hydro_3_N"/>
</dbReference>
<evidence type="ECO:0000313" key="6">
    <source>
        <dbReference type="EMBL" id="MBF2709071.1"/>
    </source>
</evidence>
<dbReference type="InterPro" id="IPR026891">
    <property type="entry name" value="Fn3-like"/>
</dbReference>
<name>A0A930U9A3_9FLAO</name>
<gene>
    <name evidence="6" type="ORF">IR213_10760</name>
</gene>
<dbReference type="PANTHER" id="PTHR42715">
    <property type="entry name" value="BETA-GLUCOSIDASE"/>
    <property type="match status" value="1"/>
</dbReference>
<sequence length="857" mass="93062">MKNYSFSKIAKISLLSTLVVSGISWSKNPGTKDTNKPLITINGFTFSDLNQNGKLDKYEDTRLPMNDRIQDLISKMTDDEKASMLIGIGMPGFDLTTLKFTTEGFQGKVPGAAGGTFEIKRLGIPSVTVSDGPAGVRIKPTRVNSTATYYGTAFPVGTALASTWNTELINNVGKAMGNEVKEYGIDVLLGPGMNIHRNPLCGRNFEYYSEDPLLTGKISAAIVNGIQSNGVGTSVKHFAANNQERNRMGVNAHISERALREIYLRGFEITVKEAQPWTVMSSYNLVNGSYTSARKDLLTTVLRNEWGFKGLVMTDWFGGYLNFIAPLKKETPSSDVTTQLSAGNDLLMPGLPNQKQAILDNIKSGKLTAAVINKDLTRILELVMRSPTMNNYKYSDQPNLKANAEVTRQAAAEGTILLKNDSNTLPLSSKSTKLAVFGITSYDFISGGTGSGDVNEAYTISLIDGLTNADTKSLTNSDLNKINLKNNSAGDLSKEKNTPKKPIISYTIDKELEAVYQPYVVEQKAIEMDRREKNGGLLATPKRIVELELSKETIQNKANTSETALITIGRNAGEGADRNIEEDFNLAADEVNLINNVSEAFHAKGKKVVVILNIGGVIETASWKDKVDAIILPWQPGQEGGNSVAYVLSGKVTPSGKLTMTFPVKYEDTPSAKNWIGTPAENPTSVNYEEGIYVGYRYFNTFNVKPSYEFGYGLSYTSFDISGLKLSAATFANKLTATVTVKNTGKTAGKEVVQLYLSAPSKNIDKPSSELKAFAKTKLLQPGESQTITLTINPKDLASFVTAKNAWIAEAGAYKVAIGTSSSNIKQTASFSLAKELIVEKTNSSFASDTKFSDLKH</sequence>
<dbReference type="AlphaFoldDB" id="A0A930U9A3"/>
<dbReference type="SUPFAM" id="SSF52279">
    <property type="entry name" value="Beta-D-glucan exohydrolase, C-terminal domain"/>
    <property type="match status" value="1"/>
</dbReference>
<dbReference type="FunFam" id="2.60.40.10:FF:000495">
    <property type="entry name" value="Periplasmic beta-glucosidase"/>
    <property type="match status" value="1"/>
</dbReference>
<evidence type="ECO:0000256" key="2">
    <source>
        <dbReference type="ARBA" id="ARBA00022801"/>
    </source>
</evidence>
<dbReference type="PROSITE" id="PS00775">
    <property type="entry name" value="GLYCOSYL_HYDROL_F3"/>
    <property type="match status" value="1"/>
</dbReference>
<evidence type="ECO:0000313" key="7">
    <source>
        <dbReference type="Proteomes" id="UP000646211"/>
    </source>
</evidence>
<dbReference type="Gene3D" id="3.40.50.1700">
    <property type="entry name" value="Glycoside hydrolase family 3 C-terminal domain"/>
    <property type="match status" value="1"/>
</dbReference>
<dbReference type="InterPro" id="IPR002772">
    <property type="entry name" value="Glyco_hydro_3_C"/>
</dbReference>
<evidence type="ECO:0000256" key="1">
    <source>
        <dbReference type="ARBA" id="ARBA00005336"/>
    </source>
</evidence>
<dbReference type="Gene3D" id="3.20.20.300">
    <property type="entry name" value="Glycoside hydrolase, family 3, N-terminal domain"/>
    <property type="match status" value="1"/>
</dbReference>
<dbReference type="Pfam" id="PF00933">
    <property type="entry name" value="Glyco_hydro_3"/>
    <property type="match status" value="1"/>
</dbReference>
<dbReference type="InterPro" id="IPR036881">
    <property type="entry name" value="Glyco_hydro_3_C_sf"/>
</dbReference>
<keyword evidence="7" id="KW-1185">Reference proteome</keyword>
<dbReference type="Pfam" id="PF01915">
    <property type="entry name" value="Glyco_hydro_3_C"/>
    <property type="match status" value="1"/>
</dbReference>
<comment type="caution">
    <text evidence="6">The sequence shown here is derived from an EMBL/GenBank/DDBJ whole genome shotgun (WGS) entry which is preliminary data.</text>
</comment>
<dbReference type="Gene3D" id="2.60.40.10">
    <property type="entry name" value="Immunoglobulins"/>
    <property type="match status" value="1"/>
</dbReference>
<dbReference type="EMBL" id="JADHEC010000023">
    <property type="protein sequence ID" value="MBF2709071.1"/>
    <property type="molecule type" value="Genomic_DNA"/>
</dbReference>
<dbReference type="GO" id="GO:0008422">
    <property type="term" value="F:beta-glucosidase activity"/>
    <property type="evidence" value="ECO:0007669"/>
    <property type="project" value="UniProtKB-ARBA"/>
</dbReference>
<dbReference type="SMART" id="SM01217">
    <property type="entry name" value="Fn3_like"/>
    <property type="match status" value="1"/>
</dbReference>
<evidence type="ECO:0000259" key="5">
    <source>
        <dbReference type="SMART" id="SM01217"/>
    </source>
</evidence>
<proteinExistence type="inferred from homology"/>
<feature type="domain" description="Fibronectin type III-like" evidence="5">
    <location>
        <begin position="751"/>
        <end position="822"/>
    </location>
</feature>
<dbReference type="Proteomes" id="UP000646211">
    <property type="component" value="Unassembled WGS sequence"/>
</dbReference>
<dbReference type="RefSeq" id="WP_194312325.1">
    <property type="nucleotide sequence ID" value="NZ_JADHEC010000023.1"/>
</dbReference>
<protein>
    <submittedName>
        <fullName evidence="6">Glycoside hydrolase family 3 C-terminal domain-containing protein</fullName>
    </submittedName>
</protein>
<dbReference type="PANTHER" id="PTHR42715:SF10">
    <property type="entry name" value="BETA-GLUCOSIDASE"/>
    <property type="match status" value="1"/>
</dbReference>
<comment type="similarity">
    <text evidence="1 4">Belongs to the glycosyl hydrolase 3 family.</text>
</comment>
<dbReference type="InterPro" id="IPR036962">
    <property type="entry name" value="Glyco_hydro_3_N_sf"/>
</dbReference>
<keyword evidence="3" id="KW-0119">Carbohydrate metabolism</keyword>
<dbReference type="GO" id="GO:0005975">
    <property type="term" value="P:carbohydrate metabolic process"/>
    <property type="evidence" value="ECO:0007669"/>
    <property type="project" value="InterPro"/>
</dbReference>
<keyword evidence="2 4" id="KW-0378">Hydrolase</keyword>
<dbReference type="PRINTS" id="PR00133">
    <property type="entry name" value="GLHYDRLASE3"/>
</dbReference>